<feature type="compositionally biased region" description="Basic and acidic residues" evidence="1">
    <location>
        <begin position="69"/>
        <end position="89"/>
    </location>
</feature>
<dbReference type="RefSeq" id="XP_011134444.1">
    <property type="nucleotide sequence ID" value="XM_011136142.1"/>
</dbReference>
<comment type="caution">
    <text evidence="2">The sequence shown here is derived from an EMBL/GenBank/DDBJ whole genome shotgun (WGS) entry which is preliminary data.</text>
</comment>
<dbReference type="VEuPathDB" id="CryptoDB:GNI_058540"/>
<feature type="compositionally biased region" description="Basic and acidic residues" evidence="1">
    <location>
        <begin position="158"/>
        <end position="169"/>
    </location>
</feature>
<dbReference type="EMBL" id="AFNH02000445">
    <property type="protein sequence ID" value="EZG69350.1"/>
    <property type="molecule type" value="Genomic_DNA"/>
</dbReference>
<feature type="compositionally biased region" description="Acidic residues" evidence="1">
    <location>
        <begin position="181"/>
        <end position="192"/>
    </location>
</feature>
<organism evidence="2 3">
    <name type="scientific">Gregarina niphandrodes</name>
    <name type="common">Septate eugregarine</name>
    <dbReference type="NCBI Taxonomy" id="110365"/>
    <lineage>
        <taxon>Eukaryota</taxon>
        <taxon>Sar</taxon>
        <taxon>Alveolata</taxon>
        <taxon>Apicomplexa</taxon>
        <taxon>Conoidasida</taxon>
        <taxon>Gregarinasina</taxon>
        <taxon>Eugregarinorida</taxon>
        <taxon>Gregarinidae</taxon>
        <taxon>Gregarina</taxon>
    </lineage>
</organism>
<feature type="compositionally biased region" description="Basic and acidic residues" evidence="1">
    <location>
        <begin position="123"/>
        <end position="140"/>
    </location>
</feature>
<feature type="compositionally biased region" description="Basic residues" evidence="1">
    <location>
        <begin position="1"/>
        <end position="14"/>
    </location>
</feature>
<keyword evidence="3" id="KW-1185">Reference proteome</keyword>
<proteinExistence type="predicted"/>
<name>A0A023B8K2_GRENI</name>
<accession>A0A023B8K2</accession>
<evidence type="ECO:0000313" key="2">
    <source>
        <dbReference type="EMBL" id="EZG69350.1"/>
    </source>
</evidence>
<feature type="region of interest" description="Disordered" evidence="1">
    <location>
        <begin position="1"/>
        <end position="192"/>
    </location>
</feature>
<sequence length="192" mass="21675">MARKISRKGSRKGSRKPERAQYQKNVPEPETLVKHPMDELDSAFSPTPTNTEEHLSPQPLKTINEIENTDEKYDEDKTVQDHINDHADKAEEEMLMGEIKDDQGEAEVDVDVKEGEVKEEEPDVKVEGGNREEKEEKENEREEGELAEGGPVPEDEVHEARAPEVKVPEVKLPSIEKVGEEGEVDKDEPEDG</sequence>
<dbReference type="AlphaFoldDB" id="A0A023B8K2"/>
<dbReference type="GeneID" id="22912145"/>
<gene>
    <name evidence="2" type="ORF">GNI_058540</name>
</gene>
<evidence type="ECO:0000313" key="3">
    <source>
        <dbReference type="Proteomes" id="UP000019763"/>
    </source>
</evidence>
<dbReference type="Proteomes" id="UP000019763">
    <property type="component" value="Unassembled WGS sequence"/>
</dbReference>
<protein>
    <submittedName>
        <fullName evidence="2">Uncharacterized protein</fullName>
    </submittedName>
</protein>
<evidence type="ECO:0000256" key="1">
    <source>
        <dbReference type="SAM" id="MobiDB-lite"/>
    </source>
</evidence>
<reference evidence="2" key="1">
    <citation type="submission" date="2013-12" db="EMBL/GenBank/DDBJ databases">
        <authorList>
            <person name="Omoto C.K."/>
            <person name="Sibley D."/>
            <person name="Venepally P."/>
            <person name="Hadjithomas M."/>
            <person name="Karamycheva S."/>
            <person name="Brunk B."/>
            <person name="Roos D."/>
            <person name="Caler E."/>
            <person name="Lorenzi H."/>
        </authorList>
    </citation>
    <scope>NUCLEOTIDE SEQUENCE</scope>
</reference>
<feature type="non-terminal residue" evidence="2">
    <location>
        <position position="192"/>
    </location>
</feature>